<comment type="caution">
    <text evidence="2">The sequence shown here is derived from an EMBL/GenBank/DDBJ whole genome shotgun (WGS) entry which is preliminary data.</text>
</comment>
<evidence type="ECO:0000259" key="1">
    <source>
        <dbReference type="Pfam" id="PF19480"/>
    </source>
</evidence>
<dbReference type="Gene3D" id="2.60.120.10">
    <property type="entry name" value="Jelly Rolls"/>
    <property type="match status" value="1"/>
</dbReference>
<feature type="domain" description="Cupin fold metalloprotein WbuC cupin" evidence="1">
    <location>
        <begin position="8"/>
        <end position="90"/>
    </location>
</feature>
<dbReference type="InterPro" id="IPR011051">
    <property type="entry name" value="RmlC_Cupin_sf"/>
</dbReference>
<dbReference type="NCBIfam" id="TIGR04366">
    <property type="entry name" value="cupin_WbuC"/>
    <property type="match status" value="1"/>
</dbReference>
<sequence length="161" mass="18215">MNNVQLFDRAAFALLKNEAAKSPRKRANLNVHQSYDDIVQRLFIAMLPDSYVRPHQHIQRHKWEFFMVVEGALDLLFFDEHGAVTNRITLEADGECSGLEIPPHTWHATVCFEPVVFMEVKQGPYDVTEDKGFAPWSPEEGSAEVPAFLAKLKSANIGTAF</sequence>
<accession>A0A6N9TAC9</accession>
<organism evidence="2 3">
    <name type="scientific">Alteromonas genovensis</name>
    <dbReference type="NCBI Taxonomy" id="471225"/>
    <lineage>
        <taxon>Bacteria</taxon>
        <taxon>Pseudomonadati</taxon>
        <taxon>Pseudomonadota</taxon>
        <taxon>Gammaproteobacteria</taxon>
        <taxon>Alteromonadales</taxon>
        <taxon>Alteromonadaceae</taxon>
        <taxon>Alteromonas/Salinimonas group</taxon>
        <taxon>Alteromonas</taxon>
    </lineage>
</organism>
<dbReference type="EMBL" id="JAAAWO010000001">
    <property type="protein sequence ID" value="NDW14257.1"/>
    <property type="molecule type" value="Genomic_DNA"/>
</dbReference>
<proteinExistence type="predicted"/>
<dbReference type="AlphaFoldDB" id="A0A6N9TAC9"/>
<name>A0A6N9TAC9_9ALTE</name>
<dbReference type="Proteomes" id="UP000471381">
    <property type="component" value="Unassembled WGS sequence"/>
</dbReference>
<dbReference type="InterPro" id="IPR027565">
    <property type="entry name" value="Cupin_WbuC"/>
</dbReference>
<gene>
    <name evidence="2" type="ORF">GTQ48_01745</name>
</gene>
<dbReference type="SUPFAM" id="SSF51182">
    <property type="entry name" value="RmlC-like cupins"/>
    <property type="match status" value="1"/>
</dbReference>
<dbReference type="InterPro" id="IPR014710">
    <property type="entry name" value="RmlC-like_jellyroll"/>
</dbReference>
<protein>
    <submittedName>
        <fullName evidence="2">Cupin fold metalloprotein, WbuC family</fullName>
    </submittedName>
</protein>
<evidence type="ECO:0000313" key="3">
    <source>
        <dbReference type="Proteomes" id="UP000471381"/>
    </source>
</evidence>
<dbReference type="Pfam" id="PF19480">
    <property type="entry name" value="DUF6016"/>
    <property type="match status" value="1"/>
</dbReference>
<dbReference type="RefSeq" id="WP_163104824.1">
    <property type="nucleotide sequence ID" value="NZ_JAAAWO010000001.1"/>
</dbReference>
<evidence type="ECO:0000313" key="2">
    <source>
        <dbReference type="EMBL" id="NDW14257.1"/>
    </source>
</evidence>
<reference evidence="2 3" key="1">
    <citation type="submission" date="2020-01" db="EMBL/GenBank/DDBJ databases">
        <title>Genomes of bacteria type strains.</title>
        <authorList>
            <person name="Chen J."/>
            <person name="Zhu S."/>
            <person name="Yang J."/>
        </authorList>
    </citation>
    <scope>NUCLEOTIDE SEQUENCE [LARGE SCALE GENOMIC DNA]</scope>
    <source>
        <strain evidence="2 3">LMG 24078</strain>
    </source>
</reference>
<dbReference type="CDD" id="cd07005">
    <property type="entry name" value="cupin_WbuC-like"/>
    <property type="match status" value="1"/>
</dbReference>
<keyword evidence="3" id="KW-1185">Reference proteome</keyword>
<dbReference type="InterPro" id="IPR046058">
    <property type="entry name" value="WbuC_cupin"/>
</dbReference>